<dbReference type="NCBIfam" id="TIGR00043">
    <property type="entry name" value="rRNA maturation RNase YbeY"/>
    <property type="match status" value="1"/>
</dbReference>
<dbReference type="Gene3D" id="3.40.390.30">
    <property type="entry name" value="Metalloproteases ('zincins'), catalytic domain"/>
    <property type="match status" value="1"/>
</dbReference>
<evidence type="ECO:0000256" key="8">
    <source>
        <dbReference type="HAMAP-Rule" id="MF_00009"/>
    </source>
</evidence>
<dbReference type="SUPFAM" id="SSF55486">
    <property type="entry name" value="Metalloproteases ('zincins'), catalytic domain"/>
    <property type="match status" value="1"/>
</dbReference>
<dbReference type="GO" id="GO:0008270">
    <property type="term" value="F:zinc ion binding"/>
    <property type="evidence" value="ECO:0007669"/>
    <property type="project" value="UniProtKB-UniRule"/>
</dbReference>
<dbReference type="InterPro" id="IPR020549">
    <property type="entry name" value="YbeY_CS"/>
</dbReference>
<evidence type="ECO:0000256" key="1">
    <source>
        <dbReference type="ARBA" id="ARBA00010875"/>
    </source>
</evidence>
<dbReference type="PROSITE" id="PS01306">
    <property type="entry name" value="UPF0054"/>
    <property type="match status" value="1"/>
</dbReference>
<dbReference type="Pfam" id="PF02130">
    <property type="entry name" value="YbeY"/>
    <property type="match status" value="1"/>
</dbReference>
<proteinExistence type="inferred from homology"/>
<keyword evidence="8" id="KW-0963">Cytoplasm</keyword>
<dbReference type="GO" id="GO:0006364">
    <property type="term" value="P:rRNA processing"/>
    <property type="evidence" value="ECO:0007669"/>
    <property type="project" value="UniProtKB-UniRule"/>
</dbReference>
<organism evidence="9 10">
    <name type="scientific">Marinihelvus fidelis</name>
    <dbReference type="NCBI Taxonomy" id="2613842"/>
    <lineage>
        <taxon>Bacteria</taxon>
        <taxon>Pseudomonadati</taxon>
        <taxon>Pseudomonadota</taxon>
        <taxon>Gammaproteobacteria</taxon>
        <taxon>Chromatiales</taxon>
        <taxon>Wenzhouxiangellaceae</taxon>
        <taxon>Marinihelvus</taxon>
    </lineage>
</organism>
<reference evidence="9 10" key="1">
    <citation type="submission" date="2019-09" db="EMBL/GenBank/DDBJ databases">
        <title>Wenzhouxiangella sp. Genome sequencing and assembly.</title>
        <authorList>
            <person name="Zhang R."/>
        </authorList>
    </citation>
    <scope>NUCLEOTIDE SEQUENCE [LARGE SCALE GENOMIC DNA]</scope>
    <source>
        <strain evidence="9 10">W260</strain>
    </source>
</reference>
<feature type="binding site" evidence="8">
    <location>
        <position position="116"/>
    </location>
    <ligand>
        <name>Zn(2+)</name>
        <dbReference type="ChEBI" id="CHEBI:29105"/>
        <note>catalytic</note>
    </ligand>
</feature>
<dbReference type="PANTHER" id="PTHR46986">
    <property type="entry name" value="ENDORIBONUCLEASE YBEY, CHLOROPLASTIC"/>
    <property type="match status" value="1"/>
</dbReference>
<keyword evidence="10" id="KW-1185">Reference proteome</keyword>
<dbReference type="Proteomes" id="UP000325372">
    <property type="component" value="Unassembled WGS sequence"/>
</dbReference>
<dbReference type="PANTHER" id="PTHR46986:SF1">
    <property type="entry name" value="ENDORIBONUCLEASE YBEY, CHLOROPLASTIC"/>
    <property type="match status" value="1"/>
</dbReference>
<keyword evidence="4 8" id="KW-0479">Metal-binding</keyword>
<feature type="binding site" evidence="8">
    <location>
        <position position="120"/>
    </location>
    <ligand>
        <name>Zn(2+)</name>
        <dbReference type="ChEBI" id="CHEBI:29105"/>
        <note>catalytic</note>
    </ligand>
</feature>
<evidence type="ECO:0000256" key="4">
    <source>
        <dbReference type="ARBA" id="ARBA00022723"/>
    </source>
</evidence>
<comment type="subcellular location">
    <subcellularLocation>
        <location evidence="8">Cytoplasm</location>
    </subcellularLocation>
</comment>
<evidence type="ECO:0000313" key="9">
    <source>
        <dbReference type="EMBL" id="KAA9132469.1"/>
    </source>
</evidence>
<dbReference type="GO" id="GO:0005737">
    <property type="term" value="C:cytoplasm"/>
    <property type="evidence" value="ECO:0007669"/>
    <property type="project" value="UniProtKB-SubCell"/>
</dbReference>
<dbReference type="AlphaFoldDB" id="A0A5N0TGR4"/>
<dbReference type="InterPro" id="IPR002036">
    <property type="entry name" value="YbeY"/>
</dbReference>
<comment type="similarity">
    <text evidence="1 8">Belongs to the endoribonuclease YbeY family.</text>
</comment>
<dbReference type="HAMAP" id="MF_00009">
    <property type="entry name" value="Endoribonucl_YbeY"/>
    <property type="match status" value="1"/>
</dbReference>
<keyword evidence="3 8" id="KW-0540">Nuclease</keyword>
<keyword evidence="6 8" id="KW-0378">Hydrolase</keyword>
<gene>
    <name evidence="8 9" type="primary">ybeY</name>
    <name evidence="9" type="ORF">F3N42_04365</name>
</gene>
<evidence type="ECO:0000313" key="10">
    <source>
        <dbReference type="Proteomes" id="UP000325372"/>
    </source>
</evidence>
<dbReference type="GO" id="GO:0004521">
    <property type="term" value="F:RNA endonuclease activity"/>
    <property type="evidence" value="ECO:0007669"/>
    <property type="project" value="UniProtKB-UniRule"/>
</dbReference>
<keyword evidence="2 8" id="KW-0690">Ribosome biogenesis</keyword>
<evidence type="ECO:0000256" key="3">
    <source>
        <dbReference type="ARBA" id="ARBA00022722"/>
    </source>
</evidence>
<accession>A0A5N0TGR4</accession>
<dbReference type="InterPro" id="IPR023091">
    <property type="entry name" value="MetalPrtase_cat_dom_sf_prd"/>
</dbReference>
<keyword evidence="5 8" id="KW-0255">Endonuclease</keyword>
<keyword evidence="7 8" id="KW-0862">Zinc</keyword>
<name>A0A5N0TGR4_9GAMM</name>
<dbReference type="EMBL" id="VYXP01000003">
    <property type="protein sequence ID" value="KAA9132469.1"/>
    <property type="molecule type" value="Genomic_DNA"/>
</dbReference>
<protein>
    <recommendedName>
        <fullName evidence="8">Endoribonuclease YbeY</fullName>
        <ecNumber evidence="8">3.1.-.-</ecNumber>
    </recommendedName>
</protein>
<evidence type="ECO:0000256" key="2">
    <source>
        <dbReference type="ARBA" id="ARBA00022517"/>
    </source>
</evidence>
<comment type="function">
    <text evidence="8">Single strand-specific metallo-endoribonuclease involved in late-stage 70S ribosome quality control and in maturation of the 3' terminus of the 16S rRNA.</text>
</comment>
<dbReference type="GO" id="GO:0004222">
    <property type="term" value="F:metalloendopeptidase activity"/>
    <property type="evidence" value="ECO:0007669"/>
    <property type="project" value="InterPro"/>
</dbReference>
<dbReference type="EC" id="3.1.-.-" evidence="8"/>
<feature type="binding site" evidence="8">
    <location>
        <position position="126"/>
    </location>
    <ligand>
        <name>Zn(2+)</name>
        <dbReference type="ChEBI" id="CHEBI:29105"/>
        <note>catalytic</note>
    </ligand>
</feature>
<comment type="cofactor">
    <cofactor evidence="8">
        <name>Zn(2+)</name>
        <dbReference type="ChEBI" id="CHEBI:29105"/>
    </cofactor>
    <text evidence="8">Binds 1 zinc ion.</text>
</comment>
<evidence type="ECO:0000256" key="6">
    <source>
        <dbReference type="ARBA" id="ARBA00022801"/>
    </source>
</evidence>
<comment type="caution">
    <text evidence="9">The sequence shown here is derived from an EMBL/GenBank/DDBJ whole genome shotgun (WGS) entry which is preliminary data.</text>
</comment>
<sequence length="157" mass="17030">MGHNVFVSRSEGLGETPDDGAFVAWVEAALAGRTDHAEVAIALVGAEESRDFNLRYRDRDKPTNVLSFPAELPEAVAAELDCRPLGDLVICVPLVGEEAAERAISPAHHWAHLVTHGTLHLLGYDHIEEADAARMEAEEIAILAGQGIDDPYIDRRS</sequence>
<evidence type="ECO:0000256" key="7">
    <source>
        <dbReference type="ARBA" id="ARBA00022833"/>
    </source>
</evidence>
<evidence type="ECO:0000256" key="5">
    <source>
        <dbReference type="ARBA" id="ARBA00022759"/>
    </source>
</evidence>
<keyword evidence="8" id="KW-0698">rRNA processing</keyword>